<evidence type="ECO:0000256" key="6">
    <source>
        <dbReference type="ARBA" id="ARBA00022683"/>
    </source>
</evidence>
<dbReference type="GO" id="GO:0016301">
    <property type="term" value="F:kinase activity"/>
    <property type="evidence" value="ECO:0007669"/>
    <property type="project" value="UniProtKB-KW"/>
</dbReference>
<dbReference type="Proteomes" id="UP000235963">
    <property type="component" value="Unassembled WGS sequence"/>
</dbReference>
<gene>
    <name evidence="14" type="ORF">AT575_07450</name>
</gene>
<dbReference type="PROSITE" id="PS00372">
    <property type="entry name" value="PTS_EIIA_TYPE_2_HIS"/>
    <property type="match status" value="1"/>
</dbReference>
<keyword evidence="15" id="KW-1185">Reference proteome</keyword>
<dbReference type="RefSeq" id="WP_102777825.1">
    <property type="nucleotide sequence ID" value="NZ_CBCSGP010000003.1"/>
</dbReference>
<dbReference type="InterPro" id="IPR051351">
    <property type="entry name" value="Ascorbate-PTS_EIIA_comp"/>
</dbReference>
<evidence type="ECO:0000259" key="12">
    <source>
        <dbReference type="PROSITE" id="PS51099"/>
    </source>
</evidence>
<keyword evidence="6" id="KW-0598">Phosphotransferase system</keyword>
<evidence type="ECO:0000256" key="3">
    <source>
        <dbReference type="ARBA" id="ARBA00022490"/>
    </source>
</evidence>
<dbReference type="Pfam" id="PF00874">
    <property type="entry name" value="PRD"/>
    <property type="match status" value="1"/>
</dbReference>
<evidence type="ECO:0000256" key="2">
    <source>
        <dbReference type="ARBA" id="ARBA00022448"/>
    </source>
</evidence>
<dbReference type="PROSITE" id="PS51372">
    <property type="entry name" value="PRD_2"/>
    <property type="match status" value="1"/>
</dbReference>
<dbReference type="AlphaFoldDB" id="A0A2N8LB08"/>
<evidence type="ECO:0000313" key="15">
    <source>
        <dbReference type="Proteomes" id="UP000235963"/>
    </source>
</evidence>
<keyword evidence="4" id="KW-0597">Phosphoprotein</keyword>
<evidence type="ECO:0000256" key="5">
    <source>
        <dbReference type="ARBA" id="ARBA00022679"/>
    </source>
</evidence>
<dbReference type="Gene3D" id="1.10.1790.10">
    <property type="entry name" value="PRD domain"/>
    <property type="match status" value="1"/>
</dbReference>
<protein>
    <recommendedName>
        <fullName evidence="9">Ascorbate-specific PTS system EIIA component</fullName>
    </recommendedName>
    <alternativeName>
        <fullName evidence="10">Ascorbate-specific phosphotransferase enzyme IIA component</fullName>
    </alternativeName>
</protein>
<accession>A0A2N8LB08</accession>
<dbReference type="CDD" id="cd00211">
    <property type="entry name" value="PTS_IIA_fru"/>
    <property type="match status" value="1"/>
</dbReference>
<dbReference type="PANTHER" id="PTHR36203:SF1">
    <property type="entry name" value="ASCORBATE-SPECIFIC PTS SYSTEM EIIA COMPONENT"/>
    <property type="match status" value="1"/>
</dbReference>
<evidence type="ECO:0000256" key="7">
    <source>
        <dbReference type="ARBA" id="ARBA00022777"/>
    </source>
</evidence>
<dbReference type="InterPro" id="IPR002178">
    <property type="entry name" value="PTS_EIIA_type-2_dom"/>
</dbReference>
<dbReference type="CDD" id="cd05568">
    <property type="entry name" value="PTS_IIB_bgl_like"/>
    <property type="match status" value="1"/>
</dbReference>
<dbReference type="SUPFAM" id="SSF55804">
    <property type="entry name" value="Phoshotransferase/anion transport protein"/>
    <property type="match status" value="1"/>
</dbReference>
<dbReference type="GO" id="GO:0008982">
    <property type="term" value="F:protein-N(PI)-phosphohistidine-sugar phosphotransferase activity"/>
    <property type="evidence" value="ECO:0007669"/>
    <property type="project" value="InterPro"/>
</dbReference>
<evidence type="ECO:0000256" key="4">
    <source>
        <dbReference type="ARBA" id="ARBA00022553"/>
    </source>
</evidence>
<dbReference type="PROSITE" id="PS51099">
    <property type="entry name" value="PTS_EIIB_TYPE_2"/>
    <property type="match status" value="1"/>
</dbReference>
<proteinExistence type="predicted"/>
<evidence type="ECO:0000259" key="11">
    <source>
        <dbReference type="PROSITE" id="PS51094"/>
    </source>
</evidence>
<organism evidence="14 15">
    <name type="scientific">Streptococcus penaeicida</name>
    <dbReference type="NCBI Taxonomy" id="1765960"/>
    <lineage>
        <taxon>Bacteria</taxon>
        <taxon>Bacillati</taxon>
        <taxon>Bacillota</taxon>
        <taxon>Bacilli</taxon>
        <taxon>Lactobacillales</taxon>
        <taxon>Streptococcaceae</taxon>
        <taxon>Streptococcus</taxon>
    </lineage>
</organism>
<keyword evidence="5" id="KW-0808">Transferase</keyword>
<dbReference type="InterPro" id="IPR013011">
    <property type="entry name" value="PTS_EIIB_2"/>
</dbReference>
<dbReference type="InterPro" id="IPR036634">
    <property type="entry name" value="PRD_sf"/>
</dbReference>
<dbReference type="EMBL" id="LOCM01000028">
    <property type="protein sequence ID" value="PND47344.1"/>
    <property type="molecule type" value="Genomic_DNA"/>
</dbReference>
<dbReference type="GO" id="GO:0006355">
    <property type="term" value="P:regulation of DNA-templated transcription"/>
    <property type="evidence" value="ECO:0007669"/>
    <property type="project" value="InterPro"/>
</dbReference>
<feature type="domain" description="PTS EIIB type-2" evidence="12">
    <location>
        <begin position="393"/>
        <end position="481"/>
    </location>
</feature>
<dbReference type="Gene3D" id="3.40.930.10">
    <property type="entry name" value="Mannitol-specific EII, Chain A"/>
    <property type="match status" value="1"/>
</dbReference>
<sequence length="683" mass="78354">MLSHELIKKFQIFSKYPNRTLEDFESLLGIQKRNILSDIDRINDSLVQLELPQITFVDGHLQPISFCEEDLYQALLPSLREYVFQDERPDLITLYLLVEDAYISINHFESFLQVSRNSVLSDLKLVRQKLAAFGVSLHYSRMKGYYLEGSPFALRRALEGTINQLLSFASGKCLLAYVMHEVGIEDESEKLSRLLMNLGSKYHLSFISEKRKELAYLMSFLISQPFKAYVVDHQVYREFSDSYQFSDFLEHLYWHFPQLRPENDFMTTRLIGCIQGDLHHFYKEEVYLIMEEIINSVLVNTGLTLNDSPDLRKNLYSHLLPAYYRILYDVEMINPLKEQIKEEYASLFYLVKRSLLPLERNLKKPISDDEVAYFTIHFGSNLERPKKDKESQLVALSLCPNGVSSSLILQSELRRLFPQIQFIEIHQLSDLAFLDESTYDLVFSTVAFESSKPVYVTQPLMGDVEKMLLKKTVCEDFNLPISNPVTVNELLAIINRHATITNKESLIRELSQYIIGNHLKKELGGKGLLEILKEEYIQQCQEVSDWQEAIRLAAQPLLKEKIIEESYIDGMIASVNELGAYIVLAPKVAVPHAAPDKGVNDIGMALLQLEKPVSFDIEEEGDEDKAVQLVFVLAAVDSSSHLKALQELSLILDDDDHIEAIIAAQSKKEILDLMSQIIEEGDL</sequence>
<comment type="caution">
    <text evidence="14">The sequence shown here is derived from an EMBL/GenBank/DDBJ whole genome shotgun (WGS) entry which is preliminary data.</text>
</comment>
<dbReference type="SUPFAM" id="SSF63520">
    <property type="entry name" value="PTS-regulatory domain, PRD"/>
    <property type="match status" value="1"/>
</dbReference>
<dbReference type="OrthoDB" id="369398at2"/>
<dbReference type="PROSITE" id="PS51094">
    <property type="entry name" value="PTS_EIIA_TYPE_2"/>
    <property type="match status" value="1"/>
</dbReference>
<feature type="domain" description="PTS EIIA type-2" evidence="11">
    <location>
        <begin position="530"/>
        <end position="677"/>
    </location>
</feature>
<comment type="subcellular location">
    <subcellularLocation>
        <location evidence="1">Cytoplasm</location>
    </subcellularLocation>
</comment>
<dbReference type="InterPro" id="IPR016152">
    <property type="entry name" value="PTrfase/Anion_transptr"/>
</dbReference>
<evidence type="ECO:0000256" key="1">
    <source>
        <dbReference type="ARBA" id="ARBA00004496"/>
    </source>
</evidence>
<evidence type="ECO:0000313" key="14">
    <source>
        <dbReference type="EMBL" id="PND47344.1"/>
    </source>
</evidence>
<comment type="function">
    <text evidence="8">The phosphoenolpyruvate-dependent sugar phosphotransferase system (sugar PTS), a major carbohydrate active transport system, catalyzes the phosphorylation of incoming sugar substrates concomitantly with their translocation across the cell membrane. The enzyme II UlaABC PTS system is involved in ascorbate transport.</text>
</comment>
<name>A0A2N8LB08_9STRE</name>
<keyword evidence="3" id="KW-0963">Cytoplasm</keyword>
<dbReference type="Pfam" id="PF00359">
    <property type="entry name" value="PTS_EIIA_2"/>
    <property type="match status" value="1"/>
</dbReference>
<dbReference type="GO" id="GO:0005737">
    <property type="term" value="C:cytoplasm"/>
    <property type="evidence" value="ECO:0007669"/>
    <property type="project" value="UniProtKB-SubCell"/>
</dbReference>
<evidence type="ECO:0000256" key="8">
    <source>
        <dbReference type="ARBA" id="ARBA00037387"/>
    </source>
</evidence>
<evidence type="ECO:0000256" key="9">
    <source>
        <dbReference type="ARBA" id="ARBA00041175"/>
    </source>
</evidence>
<dbReference type="PANTHER" id="PTHR36203">
    <property type="entry name" value="ASCORBATE-SPECIFIC PTS SYSTEM EIIA COMPONENT"/>
    <property type="match status" value="1"/>
</dbReference>
<dbReference type="InterPro" id="IPR011608">
    <property type="entry name" value="PRD"/>
</dbReference>
<reference evidence="14 15" key="1">
    <citation type="submission" date="2015-12" db="EMBL/GenBank/DDBJ databases">
        <title>Streptococcus penaeicida sp. nov.</title>
        <authorList>
            <person name="Gomez-Gil B."/>
            <person name="Morales-Covarrubias M."/>
        </authorList>
    </citation>
    <scope>NUCLEOTIDE SEQUENCE [LARGE SCALE GENOMIC DNA]</scope>
    <source>
        <strain evidence="14 15">CAIM 1838</strain>
    </source>
</reference>
<keyword evidence="2" id="KW-0813">Transport</keyword>
<evidence type="ECO:0000259" key="13">
    <source>
        <dbReference type="PROSITE" id="PS51372"/>
    </source>
</evidence>
<keyword evidence="7" id="KW-0418">Kinase</keyword>
<feature type="domain" description="PRD" evidence="13">
    <location>
        <begin position="281"/>
        <end position="388"/>
    </location>
</feature>
<evidence type="ECO:0000256" key="10">
    <source>
        <dbReference type="ARBA" id="ARBA00042072"/>
    </source>
</evidence>
<dbReference type="GO" id="GO:0009401">
    <property type="term" value="P:phosphoenolpyruvate-dependent sugar phosphotransferase system"/>
    <property type="evidence" value="ECO:0007669"/>
    <property type="project" value="UniProtKB-KW"/>
</dbReference>